<dbReference type="EMBL" id="MU855808">
    <property type="protein sequence ID" value="KAK3899275.1"/>
    <property type="molecule type" value="Genomic_DNA"/>
</dbReference>
<protein>
    <submittedName>
        <fullName evidence="1">Uncharacterized protein</fullName>
    </submittedName>
</protein>
<evidence type="ECO:0000313" key="1">
    <source>
        <dbReference type="EMBL" id="KAK3899275.1"/>
    </source>
</evidence>
<proteinExistence type="predicted"/>
<name>A0AAN6MEC7_9PEZI</name>
<accession>A0AAN6MEC7</accession>
<dbReference type="Proteomes" id="UP001303889">
    <property type="component" value="Unassembled WGS sequence"/>
</dbReference>
<dbReference type="AlphaFoldDB" id="A0AAN6MEC7"/>
<keyword evidence="2" id="KW-1185">Reference proteome</keyword>
<organism evidence="1 2">
    <name type="scientific">Staphylotrichum tortipilum</name>
    <dbReference type="NCBI Taxonomy" id="2831512"/>
    <lineage>
        <taxon>Eukaryota</taxon>
        <taxon>Fungi</taxon>
        <taxon>Dikarya</taxon>
        <taxon>Ascomycota</taxon>
        <taxon>Pezizomycotina</taxon>
        <taxon>Sordariomycetes</taxon>
        <taxon>Sordariomycetidae</taxon>
        <taxon>Sordariales</taxon>
        <taxon>Chaetomiaceae</taxon>
        <taxon>Staphylotrichum</taxon>
    </lineage>
</organism>
<reference evidence="1" key="2">
    <citation type="submission" date="2023-05" db="EMBL/GenBank/DDBJ databases">
        <authorList>
            <consortium name="Lawrence Berkeley National Laboratory"/>
            <person name="Steindorff A."/>
            <person name="Hensen N."/>
            <person name="Bonometti L."/>
            <person name="Westerberg I."/>
            <person name="Brannstrom I.O."/>
            <person name="Guillou S."/>
            <person name="Cros-Aarteil S."/>
            <person name="Calhoun S."/>
            <person name="Haridas S."/>
            <person name="Kuo A."/>
            <person name="Mondo S."/>
            <person name="Pangilinan J."/>
            <person name="Riley R."/>
            <person name="Labutti K."/>
            <person name="Andreopoulos B."/>
            <person name="Lipzen A."/>
            <person name="Chen C."/>
            <person name="Yanf M."/>
            <person name="Daum C."/>
            <person name="Ng V."/>
            <person name="Clum A."/>
            <person name="Ohm R."/>
            <person name="Martin F."/>
            <person name="Silar P."/>
            <person name="Natvig D."/>
            <person name="Lalanne C."/>
            <person name="Gautier V."/>
            <person name="Ament-Velasquez S.L."/>
            <person name="Kruys A."/>
            <person name="Hutchinson M.I."/>
            <person name="Powell A.J."/>
            <person name="Barry K."/>
            <person name="Miller A.N."/>
            <person name="Grigoriev I.V."/>
            <person name="Debuchy R."/>
            <person name="Gladieux P."/>
            <person name="Thoren M.H."/>
            <person name="Johannesson H."/>
        </authorList>
    </citation>
    <scope>NUCLEOTIDE SEQUENCE</scope>
    <source>
        <strain evidence="1">CBS 103.79</strain>
    </source>
</reference>
<evidence type="ECO:0000313" key="2">
    <source>
        <dbReference type="Proteomes" id="UP001303889"/>
    </source>
</evidence>
<gene>
    <name evidence="1" type="ORF">C8A05DRAFT_37112</name>
</gene>
<reference evidence="1" key="1">
    <citation type="journal article" date="2023" name="Mol. Phylogenet. Evol.">
        <title>Genome-scale phylogeny and comparative genomics of the fungal order Sordariales.</title>
        <authorList>
            <person name="Hensen N."/>
            <person name="Bonometti L."/>
            <person name="Westerberg I."/>
            <person name="Brannstrom I.O."/>
            <person name="Guillou S."/>
            <person name="Cros-Aarteil S."/>
            <person name="Calhoun S."/>
            <person name="Haridas S."/>
            <person name="Kuo A."/>
            <person name="Mondo S."/>
            <person name="Pangilinan J."/>
            <person name="Riley R."/>
            <person name="LaButti K."/>
            <person name="Andreopoulos B."/>
            <person name="Lipzen A."/>
            <person name="Chen C."/>
            <person name="Yan M."/>
            <person name="Daum C."/>
            <person name="Ng V."/>
            <person name="Clum A."/>
            <person name="Steindorff A."/>
            <person name="Ohm R.A."/>
            <person name="Martin F."/>
            <person name="Silar P."/>
            <person name="Natvig D.O."/>
            <person name="Lalanne C."/>
            <person name="Gautier V."/>
            <person name="Ament-Velasquez S.L."/>
            <person name="Kruys A."/>
            <person name="Hutchinson M.I."/>
            <person name="Powell A.J."/>
            <person name="Barry K."/>
            <person name="Miller A.N."/>
            <person name="Grigoriev I.V."/>
            <person name="Debuchy R."/>
            <person name="Gladieux P."/>
            <person name="Hiltunen Thoren M."/>
            <person name="Johannesson H."/>
        </authorList>
    </citation>
    <scope>NUCLEOTIDE SEQUENCE</scope>
    <source>
        <strain evidence="1">CBS 103.79</strain>
    </source>
</reference>
<sequence>MSAPPPTAIPLASLGANAEVAKQIQALLLPEYDIVHVCTTPATASSELPPLCAGALDTIDTTGCGSNAARPVAERRLPRAIIFGGGIADEDVVAVMEKVGERVEGVKAVRVTRADVLAKGATGPSPGVIVEVLREKLGGMVEGGEI</sequence>
<comment type="caution">
    <text evidence="1">The sequence shown here is derived from an EMBL/GenBank/DDBJ whole genome shotgun (WGS) entry which is preliminary data.</text>
</comment>